<keyword evidence="2" id="KW-0378">Hydrolase</keyword>
<name>A0A4Q7ALE3_9GAMM</name>
<dbReference type="AlphaFoldDB" id="A0A4Q7ALE3"/>
<keyword evidence="2" id="KW-0540">Nuclease</keyword>
<organism evidence="2 3">
    <name type="scientific">Acinetobacter bouvetii</name>
    <dbReference type="NCBI Taxonomy" id="202951"/>
    <lineage>
        <taxon>Bacteria</taxon>
        <taxon>Pseudomonadati</taxon>
        <taxon>Pseudomonadota</taxon>
        <taxon>Gammaproteobacteria</taxon>
        <taxon>Moraxellales</taxon>
        <taxon>Moraxellaceae</taxon>
        <taxon>Acinetobacter</taxon>
    </lineage>
</organism>
<dbReference type="Proteomes" id="UP000293483">
    <property type="component" value="Unassembled WGS sequence"/>
</dbReference>
<accession>A0A4Q7ALE3</accession>
<dbReference type="PANTHER" id="PTHR46609">
    <property type="entry name" value="EXONUCLEASE, PHAGE-TYPE/RECB, C-TERMINAL DOMAIN-CONTAINING PROTEIN"/>
    <property type="match status" value="1"/>
</dbReference>
<evidence type="ECO:0000313" key="3">
    <source>
        <dbReference type="Proteomes" id="UP000293483"/>
    </source>
</evidence>
<dbReference type="CDD" id="cd22343">
    <property type="entry name" value="PDDEXK_lambda_exonuclease-like"/>
    <property type="match status" value="1"/>
</dbReference>
<dbReference type="InterPro" id="IPR011604">
    <property type="entry name" value="PDDEXK-like_dom_sf"/>
</dbReference>
<feature type="domain" description="YqaJ viral recombinase" evidence="1">
    <location>
        <begin position="9"/>
        <end position="146"/>
    </location>
</feature>
<dbReference type="Gene3D" id="3.90.320.10">
    <property type="match status" value="1"/>
</dbReference>
<dbReference type="NCBIfam" id="TIGR03033">
    <property type="entry name" value="phage_rel_nuc"/>
    <property type="match status" value="1"/>
</dbReference>
<comment type="caution">
    <text evidence="2">The sequence shown here is derived from an EMBL/GenBank/DDBJ whole genome shotgun (WGS) entry which is preliminary data.</text>
</comment>
<dbReference type="InterPro" id="IPR019080">
    <property type="entry name" value="YqaJ_viral_recombinase"/>
</dbReference>
<dbReference type="GO" id="GO:0004527">
    <property type="term" value="F:exonuclease activity"/>
    <property type="evidence" value="ECO:0007669"/>
    <property type="project" value="UniProtKB-KW"/>
</dbReference>
<dbReference type="Pfam" id="PF09588">
    <property type="entry name" value="YqaJ"/>
    <property type="match status" value="1"/>
</dbReference>
<dbReference type="RefSeq" id="WP_130148842.1">
    <property type="nucleotide sequence ID" value="NZ_SGSU01000034.1"/>
</dbReference>
<proteinExistence type="predicted"/>
<dbReference type="EMBL" id="SGSU01000034">
    <property type="protein sequence ID" value="RZG63811.1"/>
    <property type="molecule type" value="Genomic_DNA"/>
</dbReference>
<sequence>MTILQRNDDWYAARCGKVTASRIKDIDAKPAKGKAYNALTLTILSERITGVQEESKPNALMQWGIDQEPYAVAAYENFTGNFVIETGLIDHPAIKLSGASPDGLVDKDGQLEVKCPSSQTHLNTILTQDVPNEYIPQITWQLACTRRKWCDFVSFDPRLPEHLQLVIIRVFSKELDIEGVEQSVINFNRSIDCAMVELKESSEVAS</sequence>
<dbReference type="InterPro" id="IPR051703">
    <property type="entry name" value="NF-kappa-B_Signaling_Reg"/>
</dbReference>
<gene>
    <name evidence="2" type="ORF">EXE25_18555</name>
</gene>
<keyword evidence="2" id="KW-0269">Exonuclease</keyword>
<dbReference type="InterPro" id="IPR017482">
    <property type="entry name" value="Lambda-type_endonuclease"/>
</dbReference>
<protein>
    <submittedName>
        <fullName evidence="2">Exonuclease</fullName>
    </submittedName>
</protein>
<evidence type="ECO:0000259" key="1">
    <source>
        <dbReference type="Pfam" id="PF09588"/>
    </source>
</evidence>
<dbReference type="PANTHER" id="PTHR46609:SF6">
    <property type="entry name" value="EXONUCLEASE, PHAGE-TYPE_RECB, C-TERMINAL DOMAIN-CONTAINING PROTEIN-RELATED"/>
    <property type="match status" value="1"/>
</dbReference>
<dbReference type="InterPro" id="IPR011335">
    <property type="entry name" value="Restrct_endonuc-II-like"/>
</dbReference>
<reference evidence="2 3" key="1">
    <citation type="submission" date="2019-02" db="EMBL/GenBank/DDBJ databases">
        <title>The Batch Genome Submission of Acinetobacter spp. strains.</title>
        <authorList>
            <person name="Qin J."/>
            <person name="Hu Y."/>
            <person name="Ye H."/>
            <person name="Wei L."/>
            <person name="Feng Y."/>
            <person name="Zong Z."/>
        </authorList>
    </citation>
    <scope>NUCLEOTIDE SEQUENCE [LARGE SCALE GENOMIC DNA]</scope>
    <source>
        <strain evidence="2 3">WCHABo060081</strain>
    </source>
</reference>
<dbReference type="SUPFAM" id="SSF52980">
    <property type="entry name" value="Restriction endonuclease-like"/>
    <property type="match status" value="1"/>
</dbReference>
<evidence type="ECO:0000313" key="2">
    <source>
        <dbReference type="EMBL" id="RZG63811.1"/>
    </source>
</evidence>